<dbReference type="PANTHER" id="PTHR22775:SF3">
    <property type="entry name" value="SORTING NEXIN-13"/>
    <property type="match status" value="1"/>
</dbReference>
<dbReference type="InterPro" id="IPR044926">
    <property type="entry name" value="RGS_subdomain_2"/>
</dbReference>
<evidence type="ECO:0000259" key="6">
    <source>
        <dbReference type="PROSITE" id="PS50195"/>
    </source>
</evidence>
<feature type="domain" description="PX" evidence="6">
    <location>
        <begin position="864"/>
        <end position="982"/>
    </location>
</feature>
<feature type="region of interest" description="Disordered" evidence="3">
    <location>
        <begin position="654"/>
        <end position="689"/>
    </location>
</feature>
<dbReference type="SUPFAM" id="SSF48097">
    <property type="entry name" value="Regulator of G-protein signaling, RGS"/>
    <property type="match status" value="1"/>
</dbReference>
<dbReference type="PROSITE" id="PS50195">
    <property type="entry name" value="PX"/>
    <property type="match status" value="1"/>
</dbReference>
<dbReference type="EMBL" id="WIUZ02000006">
    <property type="protein sequence ID" value="KAF9785777.1"/>
    <property type="molecule type" value="Genomic_DNA"/>
</dbReference>
<keyword evidence="4" id="KW-1133">Transmembrane helix</keyword>
<dbReference type="CDD" id="cd06876">
    <property type="entry name" value="PX_MDM1p"/>
    <property type="match status" value="1"/>
</dbReference>
<sequence>MQAPSANIRLAVAVSLVSIAIPGVIRVVSSPWTLLLLSPLILLLVAICFLCLNIFVGYVLDTTRQPKRSQLQNVARPFAFSTPAAWQAVITRSQWSHKSPKSLSPLIPNYPSVSASLNDILIMIVRDFVLAWYKDISSSPSFPTAVSATLHNSIDQILTRANNIDLTNLIVKKIMPRVTAHIERFRQSEIALRGATLERKLTQSEELDILLAGRYASIGSGKLHPAVENLSSTFTRQTEEAHLKKLVHRILPLVLPEKEVKSKTVRIVAREILACAVLFPVVEMLSDPDFWNKTIDEVAGAAIHQQRLVSKVRNVLEAQIPAVPNPQVPGTRTPATEAITIRTDTRQFESFLRSIGRCASLLDARRLKNDIVGEIRRTRMLLANHEKDDWIDGEKTEDVVSYLDRLYTAKRKVEQRIVVLGGEDDSKPIQSETPATNGLSLRDVLTTPTSLSYFMEFMDRRDRSLLVQFWLTVESFKNPLEAVNSDSSGDDDNELIQHSETAKEDITMLNDLYFSSPTPHPALSVISAKHINAIRVFALDESPPNPSTERKVKRNVMLAQRQVERDMEGDFEDFQRSPLWFRVVGDTESNNAMTGSMITSSATLDSGASPFSTAHDRQSPDPSLRVSRANRSPIMINPPLTIRSESLPSLATIQTEREHPPPSRPTKSSLDLFMSSTGNAAGSSRAPLFDESDEAQVGPIDDAQAQRMEAIQAALTDIIAFDNEESNHPRAGTPDEATSERGSRFLSARRPDSRRQPSFDEEQDVEEERQDDNDSNAQTALPLTGPGDLQLAYEIARLGEKLNNLRTQDTMLDRLINKADLTGDAQELRLLQKSKSALNREIRELSFQKTQYELQESANRLVSDRTKLAIVNSTVGEEGGKSVVRYIVEVQQLAVDGSFATGWVVARRYNEFLQMHNRLREKYALVRGLDFPGKRIVTGLSGHFLDTRRAALEKYMQNLIAIPAVCESEELRAFLSRDSPFIASEAKASSSKFPLPGKALVRTMYKSVTESIDDMFFGPSMLDVLIQRLTSQAAEFAGIVGSSVHDEDLVAQALRASGNKATEDALASLSGDLKPLEGETSTSDLTAPICDLVLAIFELNKKNNWFRRQAIVIILQQVFGGTIERKIRDSFKALLEESRVMTFIDIFKNGLWPDGRLKTPGIPRTLDEKERTRDEANRKLSALMPDLAANMIGRSNARRGARRIFAVLQNRRLNQHLVYTIIDEVFAALFPETQQT</sequence>
<dbReference type="SMART" id="SM00315">
    <property type="entry name" value="RGS"/>
    <property type="match status" value="1"/>
</dbReference>
<keyword evidence="2" id="KW-0175">Coiled coil</keyword>
<organism evidence="8 9">
    <name type="scientific">Thelephora terrestris</name>
    <dbReference type="NCBI Taxonomy" id="56493"/>
    <lineage>
        <taxon>Eukaryota</taxon>
        <taxon>Fungi</taxon>
        <taxon>Dikarya</taxon>
        <taxon>Basidiomycota</taxon>
        <taxon>Agaricomycotina</taxon>
        <taxon>Agaricomycetes</taxon>
        <taxon>Thelephorales</taxon>
        <taxon>Thelephoraceae</taxon>
        <taxon>Thelephora</taxon>
    </lineage>
</organism>
<feature type="region of interest" description="Disordered" evidence="3">
    <location>
        <begin position="723"/>
        <end position="785"/>
    </location>
</feature>
<protein>
    <submittedName>
        <fullName evidence="8">PhoX domain-containing protein</fullName>
    </submittedName>
</protein>
<dbReference type="AlphaFoldDB" id="A0A9P6HF78"/>
<evidence type="ECO:0000256" key="1">
    <source>
        <dbReference type="ARBA" id="ARBA00010883"/>
    </source>
</evidence>
<dbReference type="Gene3D" id="3.30.1520.10">
    <property type="entry name" value="Phox-like domain"/>
    <property type="match status" value="1"/>
</dbReference>
<dbReference type="SMART" id="SM00313">
    <property type="entry name" value="PXA"/>
    <property type="match status" value="1"/>
</dbReference>
<dbReference type="Pfam" id="PF02194">
    <property type="entry name" value="PXA"/>
    <property type="match status" value="1"/>
</dbReference>
<reference evidence="8" key="1">
    <citation type="journal article" date="2020" name="Nat. Commun.">
        <title>Large-scale genome sequencing of mycorrhizal fungi provides insights into the early evolution of symbiotic traits.</title>
        <authorList>
            <person name="Miyauchi S."/>
            <person name="Kiss E."/>
            <person name="Kuo A."/>
            <person name="Drula E."/>
            <person name="Kohler A."/>
            <person name="Sanchez-Garcia M."/>
            <person name="Morin E."/>
            <person name="Andreopoulos B."/>
            <person name="Barry K.W."/>
            <person name="Bonito G."/>
            <person name="Buee M."/>
            <person name="Carver A."/>
            <person name="Chen C."/>
            <person name="Cichocki N."/>
            <person name="Clum A."/>
            <person name="Culley D."/>
            <person name="Crous P.W."/>
            <person name="Fauchery L."/>
            <person name="Girlanda M."/>
            <person name="Hayes R.D."/>
            <person name="Keri Z."/>
            <person name="LaButti K."/>
            <person name="Lipzen A."/>
            <person name="Lombard V."/>
            <person name="Magnuson J."/>
            <person name="Maillard F."/>
            <person name="Murat C."/>
            <person name="Nolan M."/>
            <person name="Ohm R.A."/>
            <person name="Pangilinan J."/>
            <person name="Pereira M.F."/>
            <person name="Perotto S."/>
            <person name="Peter M."/>
            <person name="Pfister S."/>
            <person name="Riley R."/>
            <person name="Sitrit Y."/>
            <person name="Stielow J.B."/>
            <person name="Szollosi G."/>
            <person name="Zifcakova L."/>
            <person name="Stursova M."/>
            <person name="Spatafora J.W."/>
            <person name="Tedersoo L."/>
            <person name="Vaario L.M."/>
            <person name="Yamada A."/>
            <person name="Yan M."/>
            <person name="Wang P."/>
            <person name="Xu J."/>
            <person name="Bruns T."/>
            <person name="Baldrian P."/>
            <person name="Vilgalys R."/>
            <person name="Dunand C."/>
            <person name="Henrissat B."/>
            <person name="Grigoriev I.V."/>
            <person name="Hibbett D."/>
            <person name="Nagy L.G."/>
            <person name="Martin F.M."/>
        </authorList>
    </citation>
    <scope>NUCLEOTIDE SEQUENCE</scope>
    <source>
        <strain evidence="8">UH-Tt-Lm1</strain>
    </source>
</reference>
<dbReference type="SMART" id="SM00312">
    <property type="entry name" value="PX"/>
    <property type="match status" value="1"/>
</dbReference>
<feature type="region of interest" description="Disordered" evidence="3">
    <location>
        <begin position="604"/>
        <end position="630"/>
    </location>
</feature>
<dbReference type="SUPFAM" id="SSF64268">
    <property type="entry name" value="PX domain"/>
    <property type="match status" value="1"/>
</dbReference>
<dbReference type="Pfam" id="PF00787">
    <property type="entry name" value="PX"/>
    <property type="match status" value="1"/>
</dbReference>
<evidence type="ECO:0000259" key="5">
    <source>
        <dbReference type="PROSITE" id="PS50132"/>
    </source>
</evidence>
<dbReference type="GO" id="GO:0035091">
    <property type="term" value="F:phosphatidylinositol binding"/>
    <property type="evidence" value="ECO:0007669"/>
    <property type="project" value="InterPro"/>
</dbReference>
<reference evidence="8" key="2">
    <citation type="submission" date="2020-11" db="EMBL/GenBank/DDBJ databases">
        <authorList>
            <consortium name="DOE Joint Genome Institute"/>
            <person name="Kuo A."/>
            <person name="Miyauchi S."/>
            <person name="Kiss E."/>
            <person name="Drula E."/>
            <person name="Kohler A."/>
            <person name="Sanchez-Garcia M."/>
            <person name="Andreopoulos B."/>
            <person name="Barry K.W."/>
            <person name="Bonito G."/>
            <person name="Buee M."/>
            <person name="Carver A."/>
            <person name="Chen C."/>
            <person name="Cichocki N."/>
            <person name="Clum A."/>
            <person name="Culley D."/>
            <person name="Crous P.W."/>
            <person name="Fauchery L."/>
            <person name="Girlanda M."/>
            <person name="Hayes R."/>
            <person name="Keri Z."/>
            <person name="Labutti K."/>
            <person name="Lipzen A."/>
            <person name="Lombard V."/>
            <person name="Magnuson J."/>
            <person name="Maillard F."/>
            <person name="Morin E."/>
            <person name="Murat C."/>
            <person name="Nolan M."/>
            <person name="Ohm R."/>
            <person name="Pangilinan J."/>
            <person name="Pereira M."/>
            <person name="Perotto S."/>
            <person name="Peter M."/>
            <person name="Riley R."/>
            <person name="Sitrit Y."/>
            <person name="Stielow B."/>
            <person name="Szollosi G."/>
            <person name="Zifcakova L."/>
            <person name="Stursova M."/>
            <person name="Spatafora J.W."/>
            <person name="Tedersoo L."/>
            <person name="Vaario L.-M."/>
            <person name="Yamada A."/>
            <person name="Yan M."/>
            <person name="Wang P."/>
            <person name="Xu J."/>
            <person name="Bruns T."/>
            <person name="Baldrian P."/>
            <person name="Vilgalys R."/>
            <person name="Henrissat B."/>
            <person name="Grigoriev I.V."/>
            <person name="Hibbett D."/>
            <person name="Nagy L.G."/>
            <person name="Martin F.M."/>
        </authorList>
    </citation>
    <scope>NUCLEOTIDE SEQUENCE</scope>
    <source>
        <strain evidence="8">UH-Tt-Lm1</strain>
    </source>
</reference>
<dbReference type="PROSITE" id="PS50132">
    <property type="entry name" value="RGS"/>
    <property type="match status" value="1"/>
</dbReference>
<keyword evidence="9" id="KW-1185">Reference proteome</keyword>
<evidence type="ECO:0000256" key="2">
    <source>
        <dbReference type="SAM" id="Coils"/>
    </source>
</evidence>
<accession>A0A9P6HF78</accession>
<evidence type="ECO:0000256" key="4">
    <source>
        <dbReference type="SAM" id="Phobius"/>
    </source>
</evidence>
<feature type="compositionally biased region" description="Acidic residues" evidence="3">
    <location>
        <begin position="759"/>
        <end position="774"/>
    </location>
</feature>
<feature type="coiled-coil region" evidence="2">
    <location>
        <begin position="828"/>
        <end position="855"/>
    </location>
</feature>
<dbReference type="Gene3D" id="1.10.167.10">
    <property type="entry name" value="Regulator of G-protein Signalling 4, domain 2"/>
    <property type="match status" value="1"/>
</dbReference>
<dbReference type="InterPro" id="IPR036305">
    <property type="entry name" value="RGS_sf"/>
</dbReference>
<keyword evidence="4" id="KW-0812">Transmembrane</keyword>
<feature type="compositionally biased region" description="Polar residues" evidence="3">
    <location>
        <begin position="665"/>
        <end position="682"/>
    </location>
</feature>
<evidence type="ECO:0000313" key="8">
    <source>
        <dbReference type="EMBL" id="KAF9785777.1"/>
    </source>
</evidence>
<dbReference type="PANTHER" id="PTHR22775">
    <property type="entry name" value="SORTING NEXIN"/>
    <property type="match status" value="1"/>
</dbReference>
<dbReference type="OrthoDB" id="120967at2759"/>
<dbReference type="InterPro" id="IPR003114">
    <property type="entry name" value="Phox_assoc"/>
</dbReference>
<proteinExistence type="inferred from homology"/>
<comment type="caution">
    <text evidence="8">The sequence shown here is derived from an EMBL/GenBank/DDBJ whole genome shotgun (WGS) entry which is preliminary data.</text>
</comment>
<dbReference type="InterPro" id="IPR013937">
    <property type="entry name" value="Sorting_nexin_C"/>
</dbReference>
<evidence type="ECO:0000259" key="7">
    <source>
        <dbReference type="PROSITE" id="PS51207"/>
    </source>
</evidence>
<feature type="transmembrane region" description="Helical" evidence="4">
    <location>
        <begin position="36"/>
        <end position="60"/>
    </location>
</feature>
<dbReference type="PROSITE" id="PS51207">
    <property type="entry name" value="PXA"/>
    <property type="match status" value="1"/>
</dbReference>
<dbReference type="InterPro" id="IPR016137">
    <property type="entry name" value="RGS"/>
</dbReference>
<comment type="similarity">
    <text evidence="1">Belongs to the sorting nexin family.</text>
</comment>
<keyword evidence="4" id="KW-0472">Membrane</keyword>
<dbReference type="InterPro" id="IPR036871">
    <property type="entry name" value="PX_dom_sf"/>
</dbReference>
<dbReference type="Pfam" id="PF08628">
    <property type="entry name" value="Nexin_C"/>
    <property type="match status" value="1"/>
</dbReference>
<feature type="domain" description="PXA" evidence="7">
    <location>
        <begin position="110"/>
        <end position="303"/>
    </location>
</feature>
<dbReference type="InterPro" id="IPR001683">
    <property type="entry name" value="PX_dom"/>
</dbReference>
<name>A0A9P6HF78_9AGAM</name>
<feature type="domain" description="RGS" evidence="5">
    <location>
        <begin position="440"/>
        <end position="477"/>
    </location>
</feature>
<dbReference type="Pfam" id="PF00615">
    <property type="entry name" value="RGS"/>
    <property type="match status" value="1"/>
</dbReference>
<evidence type="ECO:0000256" key="3">
    <source>
        <dbReference type="SAM" id="MobiDB-lite"/>
    </source>
</evidence>
<feature type="compositionally biased region" description="Basic and acidic residues" evidence="3">
    <location>
        <begin position="738"/>
        <end position="758"/>
    </location>
</feature>
<gene>
    <name evidence="8" type="ORF">BJ322DRAFT_1099616</name>
</gene>
<evidence type="ECO:0000313" key="9">
    <source>
        <dbReference type="Proteomes" id="UP000736335"/>
    </source>
</evidence>
<dbReference type="Proteomes" id="UP000736335">
    <property type="component" value="Unassembled WGS sequence"/>
</dbReference>